<sequence length="101" mass="10680">MFGFGAKFADGDRYAALDAGGITFALAGAEEEVAMGRAAASVKVPDVAAAVRRGAWRDGGGRARAGSARGPGRRHGPVGQRPRRPRTGLRRHNDQSRTRRP</sequence>
<reference evidence="2" key="1">
    <citation type="journal article" date="2014" name="Int. J. Syst. Evol. Microbiol.">
        <title>Complete genome sequence of Corynebacterium casei LMG S-19264T (=DSM 44701T), isolated from a smear-ripened cheese.</title>
        <authorList>
            <consortium name="US DOE Joint Genome Institute (JGI-PGF)"/>
            <person name="Walter F."/>
            <person name="Albersmeier A."/>
            <person name="Kalinowski J."/>
            <person name="Ruckert C."/>
        </authorList>
    </citation>
    <scope>NUCLEOTIDE SEQUENCE</scope>
    <source>
        <strain evidence="2">VKM Ac-1069</strain>
    </source>
</reference>
<dbReference type="AlphaFoldDB" id="A0A9W6L6H8"/>
<keyword evidence="3" id="KW-1185">Reference proteome</keyword>
<proteinExistence type="predicted"/>
<accession>A0A9W6L6H8</accession>
<organism evidence="2 3">
    <name type="scientific">Pseudonocardia halophobica</name>
    <dbReference type="NCBI Taxonomy" id="29401"/>
    <lineage>
        <taxon>Bacteria</taxon>
        <taxon>Bacillati</taxon>
        <taxon>Actinomycetota</taxon>
        <taxon>Actinomycetes</taxon>
        <taxon>Pseudonocardiales</taxon>
        <taxon>Pseudonocardiaceae</taxon>
        <taxon>Pseudonocardia</taxon>
    </lineage>
</organism>
<reference evidence="2" key="2">
    <citation type="submission" date="2023-01" db="EMBL/GenBank/DDBJ databases">
        <authorList>
            <person name="Sun Q."/>
            <person name="Evtushenko L."/>
        </authorList>
    </citation>
    <scope>NUCLEOTIDE SEQUENCE</scope>
    <source>
        <strain evidence="2">VKM Ac-1069</strain>
    </source>
</reference>
<name>A0A9W6L6H8_9PSEU</name>
<dbReference type="Proteomes" id="UP001143463">
    <property type="component" value="Unassembled WGS sequence"/>
</dbReference>
<gene>
    <name evidence="2" type="ORF">GCM10017577_51320</name>
</gene>
<feature type="region of interest" description="Disordered" evidence="1">
    <location>
        <begin position="53"/>
        <end position="101"/>
    </location>
</feature>
<protein>
    <submittedName>
        <fullName evidence="2">Uncharacterized protein</fullName>
    </submittedName>
</protein>
<comment type="caution">
    <text evidence="2">The sequence shown here is derived from an EMBL/GenBank/DDBJ whole genome shotgun (WGS) entry which is preliminary data.</text>
</comment>
<evidence type="ECO:0000313" key="2">
    <source>
        <dbReference type="EMBL" id="GLL13987.1"/>
    </source>
</evidence>
<evidence type="ECO:0000313" key="3">
    <source>
        <dbReference type="Proteomes" id="UP001143463"/>
    </source>
</evidence>
<dbReference type="EMBL" id="BSFQ01000027">
    <property type="protein sequence ID" value="GLL13987.1"/>
    <property type="molecule type" value="Genomic_DNA"/>
</dbReference>
<feature type="compositionally biased region" description="Basic and acidic residues" evidence="1">
    <location>
        <begin position="91"/>
        <end position="101"/>
    </location>
</feature>
<evidence type="ECO:0000256" key="1">
    <source>
        <dbReference type="SAM" id="MobiDB-lite"/>
    </source>
</evidence>
<feature type="compositionally biased region" description="Basic residues" evidence="1">
    <location>
        <begin position="71"/>
        <end position="90"/>
    </location>
</feature>